<reference evidence="11 12" key="1">
    <citation type="submission" date="2016-11" db="UniProtKB">
        <authorList>
            <consortium name="WormBaseParasite"/>
        </authorList>
    </citation>
    <scope>IDENTIFICATION</scope>
</reference>
<dbReference type="WBParaSite" id="maker-uti_cns_0003024-snap-gene-0.2-mRNA-1">
    <property type="protein sequence ID" value="maker-uti_cns_0003024-snap-gene-0.2-mRNA-1"/>
    <property type="gene ID" value="maker-uti_cns_0003024-snap-gene-0.2"/>
</dbReference>
<dbReference type="GO" id="GO:0007214">
    <property type="term" value="P:gamma-aminobutyric acid signaling pathway"/>
    <property type="evidence" value="ECO:0007669"/>
    <property type="project" value="TreeGrafter"/>
</dbReference>
<keyword evidence="4" id="KW-0297">G-protein coupled receptor</keyword>
<dbReference type="PANTHER" id="PTHR10519:SF20">
    <property type="entry name" value="G-PROTEIN COUPLED RECEPTOR 156-RELATED"/>
    <property type="match status" value="1"/>
</dbReference>
<keyword evidence="8" id="KW-0807">Transducer</keyword>
<evidence type="ECO:0000256" key="7">
    <source>
        <dbReference type="ARBA" id="ARBA00023180"/>
    </source>
</evidence>
<dbReference type="SUPFAM" id="SSF53822">
    <property type="entry name" value="Periplasmic binding protein-like I"/>
    <property type="match status" value="1"/>
</dbReference>
<evidence type="ECO:0000256" key="4">
    <source>
        <dbReference type="ARBA" id="ARBA00023040"/>
    </source>
</evidence>
<dbReference type="InterPro" id="IPR001828">
    <property type="entry name" value="ANF_lig-bd_rcpt"/>
</dbReference>
<dbReference type="Proteomes" id="UP000095280">
    <property type="component" value="Unplaced"/>
</dbReference>
<name>A0A1I8J3Y0_9PLAT</name>
<evidence type="ECO:0000313" key="12">
    <source>
        <dbReference type="WBParaSite" id="maker-uti_cns_0003024-snap-gene-0.2-mRNA-1"/>
    </source>
</evidence>
<accession>A0A1I8J3Y0</accession>
<dbReference type="Pfam" id="PF01094">
    <property type="entry name" value="ANF_receptor"/>
    <property type="match status" value="1"/>
</dbReference>
<keyword evidence="10" id="KW-1185">Reference proteome</keyword>
<dbReference type="InterPro" id="IPR002455">
    <property type="entry name" value="GPCR3_GABA-B"/>
</dbReference>
<evidence type="ECO:0000256" key="3">
    <source>
        <dbReference type="ARBA" id="ARBA00022989"/>
    </source>
</evidence>
<dbReference type="Gene3D" id="3.40.50.2300">
    <property type="match status" value="2"/>
</dbReference>
<organism evidence="10 13">
    <name type="scientific">Macrostomum lignano</name>
    <dbReference type="NCBI Taxonomy" id="282301"/>
    <lineage>
        <taxon>Eukaryota</taxon>
        <taxon>Metazoa</taxon>
        <taxon>Spiralia</taxon>
        <taxon>Lophotrochozoa</taxon>
        <taxon>Platyhelminthes</taxon>
        <taxon>Rhabditophora</taxon>
        <taxon>Macrostomorpha</taxon>
        <taxon>Macrostomida</taxon>
        <taxon>Macrostomidae</taxon>
        <taxon>Macrostomum</taxon>
    </lineage>
</organism>
<dbReference type="WBParaSite" id="maker-uti_cns_0045641-snap-gene-0.8-mRNA-1">
    <property type="protein sequence ID" value="maker-uti_cns_0045641-snap-gene-0.8-mRNA-1"/>
    <property type="gene ID" value="maker-uti_cns_0045641-snap-gene-0.8"/>
</dbReference>
<dbReference type="PRINTS" id="PR00248">
    <property type="entry name" value="GPCRMGR"/>
</dbReference>
<dbReference type="GO" id="GO:0038039">
    <property type="term" value="C:G protein-coupled receptor heterodimeric complex"/>
    <property type="evidence" value="ECO:0007669"/>
    <property type="project" value="TreeGrafter"/>
</dbReference>
<evidence type="ECO:0000313" key="13">
    <source>
        <dbReference type="WBParaSite" id="maker-uti_cns_0045641-snap-gene-0.8-mRNA-1"/>
    </source>
</evidence>
<evidence type="ECO:0000259" key="9">
    <source>
        <dbReference type="Pfam" id="PF01094"/>
    </source>
</evidence>
<dbReference type="InterPro" id="IPR028082">
    <property type="entry name" value="Peripla_BP_I"/>
</dbReference>
<keyword evidence="5" id="KW-0472">Membrane</keyword>
<keyword evidence="6" id="KW-0675">Receptor</keyword>
<evidence type="ECO:0000256" key="5">
    <source>
        <dbReference type="ARBA" id="ARBA00023136"/>
    </source>
</evidence>
<keyword evidence="2" id="KW-0812">Transmembrane</keyword>
<evidence type="ECO:0000313" key="10">
    <source>
        <dbReference type="Proteomes" id="UP000095280"/>
    </source>
</evidence>
<dbReference type="PANTHER" id="PTHR10519">
    <property type="entry name" value="GABA-B RECEPTOR"/>
    <property type="match status" value="1"/>
</dbReference>
<comment type="subcellular location">
    <subcellularLocation>
        <location evidence="1">Membrane</location>
        <topology evidence="1">Multi-pass membrane protein</topology>
    </subcellularLocation>
</comment>
<evidence type="ECO:0000256" key="8">
    <source>
        <dbReference type="ARBA" id="ARBA00023224"/>
    </source>
</evidence>
<dbReference type="WBParaSite" id="maker-uti_cns_0002825-snap-gene-0.3-mRNA-1">
    <property type="protein sequence ID" value="maker-uti_cns_0002825-snap-gene-0.3-mRNA-1"/>
    <property type="gene ID" value="maker-uti_cns_0002825-snap-gene-0.3"/>
</dbReference>
<keyword evidence="3" id="KW-1133">Transmembrane helix</keyword>
<proteinExistence type="predicted"/>
<evidence type="ECO:0000313" key="11">
    <source>
        <dbReference type="WBParaSite" id="maker-uti_cns_0002825-snap-gene-0.3-mRNA-1"/>
    </source>
</evidence>
<keyword evidence="7" id="KW-0325">Glycoprotein</keyword>
<feature type="domain" description="Receptor ligand binding region" evidence="9">
    <location>
        <begin position="2"/>
        <end position="96"/>
    </location>
</feature>
<dbReference type="InterPro" id="IPR000337">
    <property type="entry name" value="GPCR_3"/>
</dbReference>
<dbReference type="GO" id="GO:0004965">
    <property type="term" value="F:G protein-coupled GABA receptor activity"/>
    <property type="evidence" value="ECO:0007669"/>
    <property type="project" value="InterPro"/>
</dbReference>
<evidence type="ECO:0000256" key="2">
    <source>
        <dbReference type="ARBA" id="ARBA00022692"/>
    </source>
</evidence>
<evidence type="ECO:0000256" key="6">
    <source>
        <dbReference type="ARBA" id="ARBA00023170"/>
    </source>
</evidence>
<sequence>EDVGAALKAFVDSYLSGSNKALMLGASFSKQSQVIAELARYYCVTQIGLNLSPELSDRSIYPYYTRMSITYNIYVKPLVSIVTKFNWKKIGFLVQDYSAVKS</sequence>
<evidence type="ECO:0000256" key="1">
    <source>
        <dbReference type="ARBA" id="ARBA00004141"/>
    </source>
</evidence>
<protein>
    <submittedName>
        <fullName evidence="11 12">ANF_receptor domain-containing protein</fullName>
    </submittedName>
</protein>
<dbReference type="AlphaFoldDB" id="A0A1I8J3Y0"/>